<comment type="caution">
    <text evidence="1">The sequence shown here is derived from an EMBL/GenBank/DDBJ whole genome shotgun (WGS) entry which is preliminary data.</text>
</comment>
<accession>A0ACB8R7X3</accession>
<reference evidence="1" key="2">
    <citation type="journal article" date="2022" name="New Phytol.">
        <title>Evolutionary transition to the ectomycorrhizal habit in the genomes of a hyperdiverse lineage of mushroom-forming fungi.</title>
        <authorList>
            <person name="Looney B."/>
            <person name="Miyauchi S."/>
            <person name="Morin E."/>
            <person name="Drula E."/>
            <person name="Courty P.E."/>
            <person name="Kohler A."/>
            <person name="Kuo A."/>
            <person name="LaButti K."/>
            <person name="Pangilinan J."/>
            <person name="Lipzen A."/>
            <person name="Riley R."/>
            <person name="Andreopoulos W."/>
            <person name="He G."/>
            <person name="Johnson J."/>
            <person name="Nolan M."/>
            <person name="Tritt A."/>
            <person name="Barry K.W."/>
            <person name="Grigoriev I.V."/>
            <person name="Nagy L.G."/>
            <person name="Hibbett D."/>
            <person name="Henrissat B."/>
            <person name="Matheny P.B."/>
            <person name="Labbe J."/>
            <person name="Martin F.M."/>
        </authorList>
    </citation>
    <scope>NUCLEOTIDE SEQUENCE</scope>
    <source>
        <strain evidence="1">FP105234-sp</strain>
    </source>
</reference>
<evidence type="ECO:0000313" key="1">
    <source>
        <dbReference type="EMBL" id="KAI0040226.1"/>
    </source>
</evidence>
<evidence type="ECO:0000313" key="2">
    <source>
        <dbReference type="Proteomes" id="UP000814033"/>
    </source>
</evidence>
<protein>
    <submittedName>
        <fullName evidence="1">Uncharacterized protein</fullName>
    </submittedName>
</protein>
<keyword evidence="2" id="KW-1185">Reference proteome</keyword>
<proteinExistence type="predicted"/>
<dbReference type="Proteomes" id="UP000814033">
    <property type="component" value="Unassembled WGS sequence"/>
</dbReference>
<sequence>MNRDRQDQTGASSHAEDCSNFWSNTVRSRISQLEDAVLRPVPSHIIDDADTALRDAKRELLLQFEHEKAAIARAEQELYEVYEARRQSIDAALLVLRQQHNSRVPAASIPPELLASIFLFLAEVDAPQRLRTESYESCSSFGWLAVTYTCRRWRQVALEHQSLWVNISLPFGQDWAATFVKRARNSILSFEFDARPEPFWQTALVNENIWRTQSLCIGIHRNTLAALHAPITLLNEIFLSFWSSSNTPDSCMGGCSPTLRHLRVFADGFCDIPWTSPLFTHLVTLDLRDAGDWNPPPPLRDILDAMERMHALEDLKINLSLLTADVIQFLDAGPLRVVSVPRMDCLDVVSSFQDAQIFLAHLSLPSAANVACQLHLDVTEPLDVELAEVYDNGLESMSAGEHTSKYRRRIARLEVIFTATSFKTNTWRHDGSPALSVEADMETEWDPIFIIQKALDAFSSESLKELSLVLGSFRADSMLSLDWNRHAPAVRRLTVDGNVALSLCVVLTPWGRADFDPSDAAHCVLPALTTLVLVGVRLDCNEETSMEESPARRLADTLVGCLAARAEAGYRLDELDVVQCDVDEEWVRLVRKASLETKVLWRIEPEIGGK</sequence>
<organism evidence="1 2">
    <name type="scientific">Auriscalpium vulgare</name>
    <dbReference type="NCBI Taxonomy" id="40419"/>
    <lineage>
        <taxon>Eukaryota</taxon>
        <taxon>Fungi</taxon>
        <taxon>Dikarya</taxon>
        <taxon>Basidiomycota</taxon>
        <taxon>Agaricomycotina</taxon>
        <taxon>Agaricomycetes</taxon>
        <taxon>Russulales</taxon>
        <taxon>Auriscalpiaceae</taxon>
        <taxon>Auriscalpium</taxon>
    </lineage>
</organism>
<gene>
    <name evidence="1" type="ORF">FA95DRAFT_1566578</name>
</gene>
<reference evidence="1" key="1">
    <citation type="submission" date="2021-02" db="EMBL/GenBank/DDBJ databases">
        <authorList>
            <consortium name="DOE Joint Genome Institute"/>
            <person name="Ahrendt S."/>
            <person name="Looney B.P."/>
            <person name="Miyauchi S."/>
            <person name="Morin E."/>
            <person name="Drula E."/>
            <person name="Courty P.E."/>
            <person name="Chicoki N."/>
            <person name="Fauchery L."/>
            <person name="Kohler A."/>
            <person name="Kuo A."/>
            <person name="Labutti K."/>
            <person name="Pangilinan J."/>
            <person name="Lipzen A."/>
            <person name="Riley R."/>
            <person name="Andreopoulos W."/>
            <person name="He G."/>
            <person name="Johnson J."/>
            <person name="Barry K.W."/>
            <person name="Grigoriev I.V."/>
            <person name="Nagy L."/>
            <person name="Hibbett D."/>
            <person name="Henrissat B."/>
            <person name="Matheny P.B."/>
            <person name="Labbe J."/>
            <person name="Martin F."/>
        </authorList>
    </citation>
    <scope>NUCLEOTIDE SEQUENCE</scope>
    <source>
        <strain evidence="1">FP105234-sp</strain>
    </source>
</reference>
<dbReference type="EMBL" id="MU276216">
    <property type="protein sequence ID" value="KAI0040226.1"/>
    <property type="molecule type" value="Genomic_DNA"/>
</dbReference>
<name>A0ACB8R7X3_9AGAM</name>